<accession>A0ACC0CNN2</accession>
<protein>
    <submittedName>
        <fullName evidence="1">Uncharacterized protein</fullName>
    </submittedName>
</protein>
<evidence type="ECO:0000313" key="2">
    <source>
        <dbReference type="Proteomes" id="UP001497680"/>
    </source>
</evidence>
<name>A0ACC0CNN2_9PEZI</name>
<reference evidence="1 2" key="1">
    <citation type="journal article" date="2022" name="New Phytol.">
        <title>Ecological generalism drives hyperdiversity of secondary metabolite gene clusters in xylarialean endophytes.</title>
        <authorList>
            <person name="Franco M.E.E."/>
            <person name="Wisecaver J.H."/>
            <person name="Arnold A.E."/>
            <person name="Ju Y.M."/>
            <person name="Slot J.C."/>
            <person name="Ahrendt S."/>
            <person name="Moore L.P."/>
            <person name="Eastman K.E."/>
            <person name="Scott K."/>
            <person name="Konkel Z."/>
            <person name="Mondo S.J."/>
            <person name="Kuo A."/>
            <person name="Hayes R.D."/>
            <person name="Haridas S."/>
            <person name="Andreopoulos B."/>
            <person name="Riley R."/>
            <person name="LaButti K."/>
            <person name="Pangilinan J."/>
            <person name="Lipzen A."/>
            <person name="Amirebrahimi M."/>
            <person name="Yan J."/>
            <person name="Adam C."/>
            <person name="Keymanesh K."/>
            <person name="Ng V."/>
            <person name="Louie K."/>
            <person name="Northen T."/>
            <person name="Drula E."/>
            <person name="Henrissat B."/>
            <person name="Hsieh H.M."/>
            <person name="Youens-Clark K."/>
            <person name="Lutzoni F."/>
            <person name="Miadlikowska J."/>
            <person name="Eastwood D.C."/>
            <person name="Hamelin R.C."/>
            <person name="Grigoriev I.V."/>
            <person name="U'Ren J.M."/>
        </authorList>
    </citation>
    <scope>NUCLEOTIDE SEQUENCE [LARGE SCALE GENOMIC DNA]</scope>
    <source>
        <strain evidence="1 2">ER1909</strain>
    </source>
</reference>
<gene>
    <name evidence="1" type="ORF">F4821DRAFT_248153</name>
</gene>
<dbReference type="EMBL" id="MU394381">
    <property type="protein sequence ID" value="KAI6082004.1"/>
    <property type="molecule type" value="Genomic_DNA"/>
</dbReference>
<comment type="caution">
    <text evidence="1">The sequence shown here is derived from an EMBL/GenBank/DDBJ whole genome shotgun (WGS) entry which is preliminary data.</text>
</comment>
<proteinExistence type="predicted"/>
<organism evidence="1 2">
    <name type="scientific">Hypoxylon rubiginosum</name>
    <dbReference type="NCBI Taxonomy" id="110542"/>
    <lineage>
        <taxon>Eukaryota</taxon>
        <taxon>Fungi</taxon>
        <taxon>Dikarya</taxon>
        <taxon>Ascomycota</taxon>
        <taxon>Pezizomycotina</taxon>
        <taxon>Sordariomycetes</taxon>
        <taxon>Xylariomycetidae</taxon>
        <taxon>Xylariales</taxon>
        <taxon>Hypoxylaceae</taxon>
        <taxon>Hypoxylon</taxon>
    </lineage>
</organism>
<evidence type="ECO:0000313" key="1">
    <source>
        <dbReference type="EMBL" id="KAI6082004.1"/>
    </source>
</evidence>
<dbReference type="Proteomes" id="UP001497680">
    <property type="component" value="Unassembled WGS sequence"/>
</dbReference>
<sequence>MCPKRFKHSGHLRIVGTFIVTSFWRRLALAAFVIRTLLLGLPILAYEAPFGSTIYYISLSSAAAGSFPISHTSAAP</sequence>
<keyword evidence="2" id="KW-1185">Reference proteome</keyword>